<proteinExistence type="predicted"/>
<accession>A0ACB9NBX0</accession>
<gene>
    <name evidence="1" type="ORF">L6164_018717</name>
</gene>
<evidence type="ECO:0000313" key="2">
    <source>
        <dbReference type="Proteomes" id="UP000828941"/>
    </source>
</evidence>
<dbReference type="EMBL" id="CM039432">
    <property type="protein sequence ID" value="KAI4333972.1"/>
    <property type="molecule type" value="Genomic_DNA"/>
</dbReference>
<evidence type="ECO:0000313" key="1">
    <source>
        <dbReference type="EMBL" id="KAI4333972.1"/>
    </source>
</evidence>
<organism evidence="1 2">
    <name type="scientific">Bauhinia variegata</name>
    <name type="common">Purple orchid tree</name>
    <name type="synonym">Phanera variegata</name>
    <dbReference type="NCBI Taxonomy" id="167791"/>
    <lineage>
        <taxon>Eukaryota</taxon>
        <taxon>Viridiplantae</taxon>
        <taxon>Streptophyta</taxon>
        <taxon>Embryophyta</taxon>
        <taxon>Tracheophyta</taxon>
        <taxon>Spermatophyta</taxon>
        <taxon>Magnoliopsida</taxon>
        <taxon>eudicotyledons</taxon>
        <taxon>Gunneridae</taxon>
        <taxon>Pentapetalae</taxon>
        <taxon>rosids</taxon>
        <taxon>fabids</taxon>
        <taxon>Fabales</taxon>
        <taxon>Fabaceae</taxon>
        <taxon>Cercidoideae</taxon>
        <taxon>Cercideae</taxon>
        <taxon>Bauhiniinae</taxon>
        <taxon>Bauhinia</taxon>
    </lineage>
</organism>
<dbReference type="Proteomes" id="UP000828941">
    <property type="component" value="Chromosome 7"/>
</dbReference>
<keyword evidence="2" id="KW-1185">Reference proteome</keyword>
<protein>
    <submittedName>
        <fullName evidence="1">Uncharacterized protein</fullName>
    </submittedName>
</protein>
<name>A0ACB9NBX0_BAUVA</name>
<reference evidence="1 2" key="1">
    <citation type="journal article" date="2022" name="DNA Res.">
        <title>Chromosomal-level genome assembly of the orchid tree Bauhinia variegata (Leguminosae; Cercidoideae) supports the allotetraploid origin hypothesis of Bauhinia.</title>
        <authorList>
            <person name="Zhong Y."/>
            <person name="Chen Y."/>
            <person name="Zheng D."/>
            <person name="Pang J."/>
            <person name="Liu Y."/>
            <person name="Luo S."/>
            <person name="Meng S."/>
            <person name="Qian L."/>
            <person name="Wei D."/>
            <person name="Dai S."/>
            <person name="Zhou R."/>
        </authorList>
    </citation>
    <scope>NUCLEOTIDE SEQUENCE [LARGE SCALE GENOMIC DNA]</scope>
    <source>
        <strain evidence="1">BV-YZ2020</strain>
    </source>
</reference>
<comment type="caution">
    <text evidence="1">The sequence shown here is derived from an EMBL/GenBank/DDBJ whole genome shotgun (WGS) entry which is preliminary data.</text>
</comment>
<sequence>MSLIRSKWSLHYISRLSGSLFYSTEALPPSSPAPVDPLIRRISRARDPRIPVTRELDQWVQEGRHVTKSQLRKFITILRNSHRLRHALQVSEWMSNKENHELTSGDIAVRLDLISKVHGLDEAERYYASIPETSRVVEVYGALLNCYAEHQSLEKAEATIQKIREFGVNRALSYNVMLKLYAQMGQYEKMDSLMQEMEEKGICDGFTINIRLNAYANTSDLKGMEKFLMQTEADGTTLNWFTYASAANCYLKAGLSDKSLEMLKKSELFIKGNVSRIAYESLLTKYAAIGSKEDVYRIWIMYKNLGKSNNSGYISMLSSLVKLDDIEGAERILEEWESGYAFFDIRIPNMLISAYCKKGLLEKAEALISKILESGNELDGRSWDSLATYYCRNNLTESAVEVMKKAILAYRPSSKVNPFNLSACIEYLKGKGDSERALDILKLCRERSLFSEGTYNELFHFVHVEKPDTSAFHLMAEDHPMEKIDQASDAEKRGEMELSN</sequence>